<organism evidence="1 2">
    <name type="scientific">Francisella hispaniensis FSC454</name>
    <dbReference type="NCBI Taxonomy" id="1088883"/>
    <lineage>
        <taxon>Bacteria</taxon>
        <taxon>Pseudomonadati</taxon>
        <taxon>Pseudomonadota</taxon>
        <taxon>Gammaproteobacteria</taxon>
        <taxon>Thiotrichales</taxon>
        <taxon>Francisellaceae</taxon>
        <taxon>Francisella</taxon>
    </lineage>
</organism>
<dbReference type="Proteomes" id="UP000182459">
    <property type="component" value="Chromosome"/>
</dbReference>
<dbReference type="EMBL" id="CP018093">
    <property type="protein sequence ID" value="APD50236.1"/>
    <property type="molecule type" value="Genomic_DNA"/>
</dbReference>
<dbReference type="NCBIfam" id="NF041246">
    <property type="entry name" value="T6SS_IglH_TssF"/>
    <property type="match status" value="1"/>
</dbReference>
<sequence length="477" mass="55902">MDKVKKDLTINDASILKKTFDRLSNDLRDDFDKRIFDYSNSLLFKYYSSLYYFLPKSCLLEINDKGHNGYYIRPQEYFFIEDKRTGKTLTYTTKSENIIIPIREIITIKQSDTSINISLDFENNFDYDYVTIWLDPSLCEENPFFATYIFNQILEDNYGSAKITFSNYNYATKNIQIEPIKFQIKPTEKLVLNIHYSSLLYGFNIKIKDLFKYKHNDLKKIDFFLKIKTDNYSEEKLSSLFKVNLIPIFNSFDDYSSASFASMNLSDSRLRHHQKDDAQAIEVLSVYENNKQCEFDSFVFVGQNEYYFNRSTQSLNYSTVLPQLSNKIIGTKVHTYTTWTQVTEISELIEINSNAIASISCNISPLIINKTLNNYNSNAKEMFNIIDMINSKNIYTKTTFLAIAKLLKTNSNDMSLLSMLIQNVEIDSTINELILTFSDKYNQKYKHFLDFYIGIICKFINQNTFSFIKKIVLNNSR</sequence>
<reference evidence="1 2" key="1">
    <citation type="submission" date="2016-11" db="EMBL/GenBank/DDBJ databases">
        <authorList>
            <person name="Hagglund E."/>
            <person name="Bystrom M."/>
            <person name="Naslund J."/>
            <person name="Stenberg P."/>
            <person name="Sjodin A."/>
        </authorList>
    </citation>
    <scope>NUCLEOTIDE SEQUENCE [LARGE SCALE GENOMIC DNA]</scope>
    <source>
        <strain evidence="1 2">CCUG 58020</strain>
    </source>
</reference>
<protein>
    <submittedName>
        <fullName evidence="1">Uncharacterized protein</fullName>
    </submittedName>
</protein>
<gene>
    <name evidence="1" type="ORF">FSC454_03325</name>
</gene>
<evidence type="ECO:0000313" key="1">
    <source>
        <dbReference type="EMBL" id="APD50236.1"/>
    </source>
</evidence>
<name>A0AAC9J4W7_9GAMM</name>
<accession>A0AAC9J4W7</accession>
<dbReference type="AlphaFoldDB" id="A0AAC9J4W7"/>
<dbReference type="KEGG" id="fhi:FSC454_03325"/>
<evidence type="ECO:0000313" key="2">
    <source>
        <dbReference type="Proteomes" id="UP000182459"/>
    </source>
</evidence>
<dbReference type="RefSeq" id="WP_066044917.1">
    <property type="nucleotide sequence ID" value="NZ_CP018093.1"/>
</dbReference>
<proteinExistence type="predicted"/>
<keyword evidence="2" id="KW-1185">Reference proteome</keyword>